<proteinExistence type="predicted"/>
<organism evidence="2 3">
    <name type="scientific">Endobacter medicaginis</name>
    <dbReference type="NCBI Taxonomy" id="1181271"/>
    <lineage>
        <taxon>Bacteria</taxon>
        <taxon>Pseudomonadati</taxon>
        <taxon>Pseudomonadota</taxon>
        <taxon>Alphaproteobacteria</taxon>
        <taxon>Acetobacterales</taxon>
        <taxon>Acetobacteraceae</taxon>
        <taxon>Endobacter</taxon>
    </lineage>
</organism>
<dbReference type="GO" id="GO:0000166">
    <property type="term" value="F:nucleotide binding"/>
    <property type="evidence" value="ECO:0007669"/>
    <property type="project" value="InterPro"/>
</dbReference>
<dbReference type="InterPro" id="IPR010997">
    <property type="entry name" value="HRDC-like_sf"/>
</dbReference>
<accession>A0A850P2X5</accession>
<dbReference type="AlphaFoldDB" id="A0A850P2X5"/>
<protein>
    <submittedName>
        <fullName evidence="2">Ribonuclease D</fullName>
    </submittedName>
</protein>
<dbReference type="Proteomes" id="UP000565205">
    <property type="component" value="Unassembled WGS sequence"/>
</dbReference>
<feature type="non-terminal residue" evidence="2">
    <location>
        <position position="1"/>
    </location>
</feature>
<dbReference type="SUPFAM" id="SSF47819">
    <property type="entry name" value="HRDC-like"/>
    <property type="match status" value="1"/>
</dbReference>
<dbReference type="EMBL" id="JABXXQ010000828">
    <property type="protein sequence ID" value="NVN32397.1"/>
    <property type="molecule type" value="Genomic_DNA"/>
</dbReference>
<evidence type="ECO:0000313" key="3">
    <source>
        <dbReference type="Proteomes" id="UP000565205"/>
    </source>
</evidence>
<gene>
    <name evidence="2" type="ORF">HUK83_18895</name>
</gene>
<reference evidence="2 3" key="1">
    <citation type="submission" date="2020-06" db="EMBL/GenBank/DDBJ databases">
        <title>Description of novel acetic acid bacteria.</title>
        <authorList>
            <person name="Sombolestani A."/>
        </authorList>
    </citation>
    <scope>NUCLEOTIDE SEQUENCE [LARGE SCALE GENOMIC DNA]</scope>
    <source>
        <strain evidence="2 3">LMG 26838</strain>
    </source>
</reference>
<sequence length="111" mass="11759">ALLAAMQDTLATPEGEWPAPARNKDGPRPSPALVALLKVLLAANAEAHGVAPKLLANAEDIDRLATEDHPDIAALHGWRFELYGRDALALKSGERALAVDGRKIVLVARPS</sequence>
<feature type="region of interest" description="Disordered" evidence="1">
    <location>
        <begin position="1"/>
        <end position="28"/>
    </location>
</feature>
<evidence type="ECO:0000313" key="2">
    <source>
        <dbReference type="EMBL" id="NVN32397.1"/>
    </source>
</evidence>
<comment type="caution">
    <text evidence="2">The sequence shown here is derived from an EMBL/GenBank/DDBJ whole genome shotgun (WGS) entry which is preliminary data.</text>
</comment>
<evidence type="ECO:0000256" key="1">
    <source>
        <dbReference type="SAM" id="MobiDB-lite"/>
    </source>
</evidence>
<name>A0A850P2X5_9PROT</name>